<feature type="compositionally biased region" description="Low complexity" evidence="1">
    <location>
        <begin position="36"/>
        <end position="55"/>
    </location>
</feature>
<dbReference type="Proteomes" id="UP000005237">
    <property type="component" value="Unassembled WGS sequence"/>
</dbReference>
<feature type="region of interest" description="Disordered" evidence="1">
    <location>
        <begin position="1"/>
        <end position="61"/>
    </location>
</feature>
<reference evidence="3" key="1">
    <citation type="submission" date="2010-08" db="EMBL/GenBank/DDBJ databases">
        <authorList>
            <consortium name="Caenorhabditis japonica Sequencing Consortium"/>
            <person name="Wilson R.K."/>
        </authorList>
    </citation>
    <scope>NUCLEOTIDE SEQUENCE [LARGE SCALE GENOMIC DNA]</scope>
    <source>
        <strain evidence="3">DF5081</strain>
    </source>
</reference>
<keyword evidence="3" id="KW-1185">Reference proteome</keyword>
<dbReference type="OMA" id="MHHPKPN"/>
<name>A0A8R1HL35_CAEJA</name>
<reference evidence="2" key="2">
    <citation type="submission" date="2022-06" db="UniProtKB">
        <authorList>
            <consortium name="EnsemblMetazoa"/>
        </authorList>
    </citation>
    <scope>IDENTIFICATION</scope>
    <source>
        <strain evidence="2">DF5081</strain>
    </source>
</reference>
<organism evidence="2 3">
    <name type="scientific">Caenorhabditis japonica</name>
    <dbReference type="NCBI Taxonomy" id="281687"/>
    <lineage>
        <taxon>Eukaryota</taxon>
        <taxon>Metazoa</taxon>
        <taxon>Ecdysozoa</taxon>
        <taxon>Nematoda</taxon>
        <taxon>Chromadorea</taxon>
        <taxon>Rhabditida</taxon>
        <taxon>Rhabditina</taxon>
        <taxon>Rhabditomorpha</taxon>
        <taxon>Rhabditoidea</taxon>
        <taxon>Rhabditidae</taxon>
        <taxon>Peloderinae</taxon>
        <taxon>Caenorhabditis</taxon>
    </lineage>
</organism>
<dbReference type="AlphaFoldDB" id="A0A8R1HL35"/>
<evidence type="ECO:0000313" key="2">
    <source>
        <dbReference type="EnsemblMetazoa" id="CJA04800.1"/>
    </source>
</evidence>
<accession>A0A8R1HL35</accession>
<dbReference type="EnsemblMetazoa" id="CJA04800.1">
    <property type="protein sequence ID" value="CJA04800.1"/>
    <property type="gene ID" value="WBGene00124004"/>
</dbReference>
<protein>
    <submittedName>
        <fullName evidence="2">Uncharacterized protein</fullName>
    </submittedName>
</protein>
<sequence>MKRERKEMPIRKTVSLTTKMRAERGGPEQLETSVMSMEATATSDSSESARSSLESKTPKTRQVRVQTEKMVNVNMELVSDCERSCDTRSMNTISLIENMEEFEKKCEERQPPTDRKLVPIKFVAPCAENPIYPHYVTDFELVELMTHPRVFMGQAKKIEYGKRFEVEHKFLETIVADVDKLMAASARMDVEMKVIKTRDRNGMPRCKISLIRRMRAEKAGTGLLRQAGIYGFDTVDVELSGPDGPPSNISCHRPNLHFMSVIYEAMKRRLKFF</sequence>
<evidence type="ECO:0000313" key="3">
    <source>
        <dbReference type="Proteomes" id="UP000005237"/>
    </source>
</evidence>
<feature type="compositionally biased region" description="Basic and acidic residues" evidence="1">
    <location>
        <begin position="1"/>
        <end position="10"/>
    </location>
</feature>
<evidence type="ECO:0000256" key="1">
    <source>
        <dbReference type="SAM" id="MobiDB-lite"/>
    </source>
</evidence>
<proteinExistence type="predicted"/>